<dbReference type="CDD" id="cd00609">
    <property type="entry name" value="AAT_like"/>
    <property type="match status" value="1"/>
</dbReference>
<evidence type="ECO:0000313" key="3">
    <source>
        <dbReference type="EMBL" id="NOE20191.1"/>
    </source>
</evidence>
<dbReference type="PANTHER" id="PTHR43510:SF1">
    <property type="entry name" value="AMINOTRANSFERASE FUNCTION, HYPOTHETICAL (EUROFUNG)"/>
    <property type="match status" value="1"/>
</dbReference>
<dbReference type="PANTHER" id="PTHR43510">
    <property type="entry name" value="AMINOTRANSFERASE FUNCTION, HYPOTHETICAL (EUROFUNG)"/>
    <property type="match status" value="1"/>
</dbReference>
<sequence>MINRNFQPFRVEQFLSETEHGVAFNFSESGVHPMLLQGLVELAGIDLDALLTTMIDYPQVNGKQSLRNTIAGLYPGASADGVLVTVGATEANTLVANTLLEPGDNVVCFRPTYEQISGNAANLGNEVRWVDLIESAGWGIDAEALERAVDDRTRIIHVVNPNNPTGRILTEADRARIVSAAERVGAWIVSDEVYAGTEREGDTETPSFWGSTDRVLVVNSMSKAYGLPGLRLGWLVGPEDIIQHCWRRHEYASIAASMLSMELADKALAEPARSKLKARARRLIRTGFDVLTEELARHQGVFSVVPPQASAMSFVRFNLPIASEAFSMRLLREKDVLVIPGSRFGVENHFRFSSALPEDHLRNGLAKLNDLTGDILNGS</sequence>
<comment type="cofactor">
    <cofactor evidence="1">
        <name>pyridoxal 5'-phosphate</name>
        <dbReference type="ChEBI" id="CHEBI:597326"/>
    </cofactor>
</comment>
<protein>
    <recommendedName>
        <fullName evidence="1">Aminotransferase</fullName>
        <ecNumber evidence="1">2.6.1.-</ecNumber>
    </recommendedName>
</protein>
<dbReference type="EMBL" id="WVRA01000008">
    <property type="protein sequence ID" value="NOE20191.1"/>
    <property type="molecule type" value="Genomic_DNA"/>
</dbReference>
<comment type="similarity">
    <text evidence="1">Belongs to the class-I pyridoxal-phosphate-dependent aminotransferase family.</text>
</comment>
<dbReference type="Gene3D" id="3.40.640.10">
    <property type="entry name" value="Type I PLP-dependent aspartate aminotransferase-like (Major domain)"/>
    <property type="match status" value="1"/>
</dbReference>
<dbReference type="GO" id="GO:0008483">
    <property type="term" value="F:transaminase activity"/>
    <property type="evidence" value="ECO:0007669"/>
    <property type="project" value="UniProtKB-KW"/>
</dbReference>
<dbReference type="InterPro" id="IPR015421">
    <property type="entry name" value="PyrdxlP-dep_Trfase_major"/>
</dbReference>
<dbReference type="Gene3D" id="3.90.1150.10">
    <property type="entry name" value="Aspartate Aminotransferase, domain 1"/>
    <property type="match status" value="1"/>
</dbReference>
<dbReference type="InterPro" id="IPR015422">
    <property type="entry name" value="PyrdxlP-dep_Trfase_small"/>
</dbReference>
<name>A0AA90YVM7_9RHOB</name>
<dbReference type="InterPro" id="IPR004839">
    <property type="entry name" value="Aminotransferase_I/II_large"/>
</dbReference>
<dbReference type="Pfam" id="PF00155">
    <property type="entry name" value="Aminotran_1_2"/>
    <property type="match status" value="1"/>
</dbReference>
<organism evidence="3 4">
    <name type="scientific">Ruegeria atlantica</name>
    <dbReference type="NCBI Taxonomy" id="81569"/>
    <lineage>
        <taxon>Bacteria</taxon>
        <taxon>Pseudomonadati</taxon>
        <taxon>Pseudomonadota</taxon>
        <taxon>Alphaproteobacteria</taxon>
        <taxon>Rhodobacterales</taxon>
        <taxon>Roseobacteraceae</taxon>
        <taxon>Ruegeria</taxon>
    </lineage>
</organism>
<dbReference type="Proteomes" id="UP000597886">
    <property type="component" value="Unassembled WGS sequence"/>
</dbReference>
<dbReference type="GO" id="GO:0030170">
    <property type="term" value="F:pyridoxal phosphate binding"/>
    <property type="evidence" value="ECO:0007669"/>
    <property type="project" value="InterPro"/>
</dbReference>
<dbReference type="EC" id="2.6.1.-" evidence="1"/>
<keyword evidence="1 3" id="KW-0032">Aminotransferase</keyword>
<evidence type="ECO:0000313" key="4">
    <source>
        <dbReference type="Proteomes" id="UP000597886"/>
    </source>
</evidence>
<evidence type="ECO:0000256" key="1">
    <source>
        <dbReference type="RuleBase" id="RU000481"/>
    </source>
</evidence>
<dbReference type="InterPro" id="IPR015424">
    <property type="entry name" value="PyrdxlP-dep_Trfase"/>
</dbReference>
<feature type="domain" description="Aminotransferase class I/classII large" evidence="2">
    <location>
        <begin position="56"/>
        <end position="367"/>
    </location>
</feature>
<dbReference type="RefSeq" id="WP_171331558.1">
    <property type="nucleotide sequence ID" value="NZ_WVRA01000008.1"/>
</dbReference>
<dbReference type="SUPFAM" id="SSF53383">
    <property type="entry name" value="PLP-dependent transferases"/>
    <property type="match status" value="1"/>
</dbReference>
<gene>
    <name evidence="3" type="ORF">GS634_18860</name>
</gene>
<keyword evidence="1" id="KW-0808">Transferase</keyword>
<accession>A0AA90YVM7</accession>
<dbReference type="PROSITE" id="PS00105">
    <property type="entry name" value="AA_TRANSFER_CLASS_1"/>
    <property type="match status" value="1"/>
</dbReference>
<dbReference type="InterPro" id="IPR004838">
    <property type="entry name" value="NHTrfase_class1_PyrdxlP-BS"/>
</dbReference>
<proteinExistence type="inferred from homology"/>
<dbReference type="AlphaFoldDB" id="A0AA90YVM7"/>
<evidence type="ECO:0000259" key="2">
    <source>
        <dbReference type="Pfam" id="PF00155"/>
    </source>
</evidence>
<comment type="caution">
    <text evidence="3">The sequence shown here is derived from an EMBL/GenBank/DDBJ whole genome shotgun (WGS) entry which is preliminary data.</text>
</comment>
<reference evidence="3" key="1">
    <citation type="submission" date="2019-12" db="EMBL/GenBank/DDBJ databases">
        <title>Ruegeria JWLKs population differentiation of coral mucus and skeleton niches.</title>
        <authorList>
            <person name="Luo D."/>
        </authorList>
    </citation>
    <scope>NUCLEOTIDE SEQUENCE</scope>
    <source>
        <strain evidence="3">HKCCD6181</strain>
    </source>
</reference>